<proteinExistence type="predicted"/>
<keyword evidence="3" id="KW-1185">Reference proteome</keyword>
<feature type="compositionally biased region" description="Acidic residues" evidence="1">
    <location>
        <begin position="196"/>
        <end position="217"/>
    </location>
</feature>
<accession>A0AAD9MVY5</accession>
<evidence type="ECO:0000313" key="3">
    <source>
        <dbReference type="Proteomes" id="UP001208570"/>
    </source>
</evidence>
<dbReference type="Proteomes" id="UP001208570">
    <property type="component" value="Unassembled WGS sequence"/>
</dbReference>
<feature type="region of interest" description="Disordered" evidence="1">
    <location>
        <begin position="184"/>
        <end position="235"/>
    </location>
</feature>
<organism evidence="2 3">
    <name type="scientific">Paralvinella palmiformis</name>
    <dbReference type="NCBI Taxonomy" id="53620"/>
    <lineage>
        <taxon>Eukaryota</taxon>
        <taxon>Metazoa</taxon>
        <taxon>Spiralia</taxon>
        <taxon>Lophotrochozoa</taxon>
        <taxon>Annelida</taxon>
        <taxon>Polychaeta</taxon>
        <taxon>Sedentaria</taxon>
        <taxon>Canalipalpata</taxon>
        <taxon>Terebellida</taxon>
        <taxon>Terebelliformia</taxon>
        <taxon>Alvinellidae</taxon>
        <taxon>Paralvinella</taxon>
    </lineage>
</organism>
<reference evidence="2" key="1">
    <citation type="journal article" date="2023" name="Mol. Biol. Evol.">
        <title>Third-Generation Sequencing Reveals the Adaptive Role of the Epigenome in Three Deep-Sea Polychaetes.</title>
        <authorList>
            <person name="Perez M."/>
            <person name="Aroh O."/>
            <person name="Sun Y."/>
            <person name="Lan Y."/>
            <person name="Juniper S.K."/>
            <person name="Young C.R."/>
            <person name="Angers B."/>
            <person name="Qian P.Y."/>
        </authorList>
    </citation>
    <scope>NUCLEOTIDE SEQUENCE</scope>
    <source>
        <strain evidence="2">P08H-3</strain>
    </source>
</reference>
<sequence>MSQLPANIRNVSQLPADIRNDNQLSASIRNVNQQPDSIRNMSQLPTDIRNINQLSADFTNENQLPANIRNVNQLPPNTRNVNQLPANFRNVNQLPTNIMNVNQLLANIRNVNLVPAKIKNMNQLPADIWNINQLPANIRNVNQLSLFKSRGSKCNTTMYKLSLCEAVITTSVPFWTSTDIIQECKSGDTDTKPDPEISESESDYSNDDLNDSVDSSDESVNSSDDYDESLYDSDEDRENDRFNLKIGLKNQPGVQCTVVAEVLERSKKRECITKEGKVEEYFILYVADHDVCATIRAYRNSDSCKFPSIHRGEVYKFQTLTRLDESKRNESFLAPYNIKIKETDLDTYVRGRVRKACKQIMYKPLWNSTRRRALNDAFYSEDESTITGKIVKIFSFDDDDEIDMIHLAIIDEPDMEPLKITLYHNNARKPYKAGSSIIVSNVCLNQLKSGSQIPGLSSRRITKGETMTKVKITDEDHSEPMRTLTTNIQVDDPDFDEQIFIIKEVTEVMRRCERALEGGVRCTGYVKVTKGRFWCEKCLTGRRLNEHVLMASIGVKSANCDLGLLILRKEDINKVIGYDILNDDENAIMRQLERKLPRKVKGCIIDKRGMDVLKVTDIITGNINIAK</sequence>
<evidence type="ECO:0000313" key="2">
    <source>
        <dbReference type="EMBL" id="KAK2147787.1"/>
    </source>
</evidence>
<evidence type="ECO:0000256" key="1">
    <source>
        <dbReference type="SAM" id="MobiDB-lite"/>
    </source>
</evidence>
<comment type="caution">
    <text evidence="2">The sequence shown here is derived from an EMBL/GenBank/DDBJ whole genome shotgun (WGS) entry which is preliminary data.</text>
</comment>
<feature type="compositionally biased region" description="Acidic residues" evidence="1">
    <location>
        <begin position="224"/>
        <end position="235"/>
    </location>
</feature>
<name>A0AAD9MVY5_9ANNE</name>
<dbReference type="EMBL" id="JAODUP010000535">
    <property type="protein sequence ID" value="KAK2147787.1"/>
    <property type="molecule type" value="Genomic_DNA"/>
</dbReference>
<dbReference type="AlphaFoldDB" id="A0AAD9MVY5"/>
<dbReference type="SUPFAM" id="SSF141571">
    <property type="entry name" value="Pentapeptide repeat-like"/>
    <property type="match status" value="1"/>
</dbReference>
<feature type="compositionally biased region" description="Basic and acidic residues" evidence="1">
    <location>
        <begin position="185"/>
        <end position="195"/>
    </location>
</feature>
<gene>
    <name evidence="2" type="ORF">LSH36_535g00026</name>
</gene>
<protein>
    <submittedName>
        <fullName evidence="2">Uncharacterized protein</fullName>
    </submittedName>
</protein>